<evidence type="ECO:0000313" key="1">
    <source>
        <dbReference type="EMBL" id="CAJ1945796.1"/>
    </source>
</evidence>
<reference evidence="1" key="1">
    <citation type="submission" date="2023-08" db="EMBL/GenBank/DDBJ databases">
        <authorList>
            <person name="Audoor S."/>
            <person name="Bilcke G."/>
        </authorList>
    </citation>
    <scope>NUCLEOTIDE SEQUENCE</scope>
</reference>
<accession>A0AAD2CWE6</accession>
<dbReference type="EMBL" id="CAKOGP040001518">
    <property type="protein sequence ID" value="CAJ1945796.1"/>
    <property type="molecule type" value="Genomic_DNA"/>
</dbReference>
<comment type="caution">
    <text evidence="1">The sequence shown here is derived from an EMBL/GenBank/DDBJ whole genome shotgun (WGS) entry which is preliminary data.</text>
</comment>
<feature type="non-terminal residue" evidence="1">
    <location>
        <position position="1"/>
    </location>
</feature>
<name>A0AAD2CWE6_9STRA</name>
<gene>
    <name evidence="1" type="ORF">CYCCA115_LOCUS9939</name>
</gene>
<protein>
    <submittedName>
        <fullName evidence="1">Uncharacterized protein</fullName>
    </submittedName>
</protein>
<sequence>SKKSNSVPAVYVGLFEDGRSAHHLDRGAPSNVEKTRVCLGFSCRGMERKVRATTTFSSGARAQPRPEELPEESVVRCMVKCQRQQFRVWSQNKRSSITRERVERLRDLDCVFNPRYKKRSEEATRWY</sequence>
<keyword evidence="2" id="KW-1185">Reference proteome</keyword>
<proteinExistence type="predicted"/>
<dbReference type="Proteomes" id="UP001295423">
    <property type="component" value="Unassembled WGS sequence"/>
</dbReference>
<evidence type="ECO:0000313" key="2">
    <source>
        <dbReference type="Proteomes" id="UP001295423"/>
    </source>
</evidence>
<organism evidence="1 2">
    <name type="scientific">Cylindrotheca closterium</name>
    <dbReference type="NCBI Taxonomy" id="2856"/>
    <lineage>
        <taxon>Eukaryota</taxon>
        <taxon>Sar</taxon>
        <taxon>Stramenopiles</taxon>
        <taxon>Ochrophyta</taxon>
        <taxon>Bacillariophyta</taxon>
        <taxon>Bacillariophyceae</taxon>
        <taxon>Bacillariophycidae</taxon>
        <taxon>Bacillariales</taxon>
        <taxon>Bacillariaceae</taxon>
        <taxon>Cylindrotheca</taxon>
    </lineage>
</organism>
<dbReference type="AlphaFoldDB" id="A0AAD2CWE6"/>